<feature type="compositionally biased region" description="Basic and acidic residues" evidence="2">
    <location>
        <begin position="217"/>
        <end position="239"/>
    </location>
</feature>
<dbReference type="VEuPathDB" id="TrichDB:TVAG_101700"/>
<dbReference type="PANTHER" id="PTHR47026">
    <property type="entry name" value="PIGMENTOSA GTPASE REGULATOR-LIKE PROTEIN, PUTATIVE-RELATED"/>
    <property type="match status" value="1"/>
</dbReference>
<feature type="compositionally biased region" description="Acidic residues" evidence="2">
    <location>
        <begin position="420"/>
        <end position="430"/>
    </location>
</feature>
<feature type="compositionally biased region" description="Basic and acidic residues" evidence="2">
    <location>
        <begin position="60"/>
        <end position="75"/>
    </location>
</feature>
<keyword evidence="1" id="KW-0175">Coiled coil</keyword>
<organism evidence="3 4">
    <name type="scientific">Trichomonas vaginalis (strain ATCC PRA-98 / G3)</name>
    <dbReference type="NCBI Taxonomy" id="412133"/>
    <lineage>
        <taxon>Eukaryota</taxon>
        <taxon>Metamonada</taxon>
        <taxon>Parabasalia</taxon>
        <taxon>Trichomonadida</taxon>
        <taxon>Trichomonadidae</taxon>
        <taxon>Trichomonas</taxon>
    </lineage>
</organism>
<sequence>MSSPNDEVSDDFVVEDNKENEKEPEKKEDVQPTEGGPLKLNLLSHLGAALESNNPPPPENNEKTEETNQENEKQENPPVKLGIVDALKEKLGDDKETDILSDNEDQQNETPEEKQSKDNITNENKVESEENKDLSLSSVIKNELSNISTESHNSENNEQNNSDEKEKEPEKPVEEVHEEPKEVENEQPQESKDDTKENEPENEKKSSSDSDFEDFDDGKKEENHTSDESKEESEKEKSKSSSSSSSSSDEEENHKEPEKEQPAQEENPGSVLITTQIKDSVQRARDFQAEEEPDDPEINQYSKDLAQSILKDTMLPPLVKAEEVKDKDIVVKDSSSSSDDEKKEETPKAEERDFENKKPEEEQEKKEEEPITHAKDFIIGKLSGGMNQEQPNENENENKEEEKQEEKKEDEHKSSSSSSSDDEKEKEDEEKEKSDKSDHEEKQKSESDKSSSDDEKEDDQKAKGLSLSSTIEYGNDGDNGNEDKEDNNDDEDEVMVTRVKSKQKIPRIQEPVQLYSDQELQQAFAKLKEKKVLPPMEMRPSLIDYGRKMSVQHTMTEEYDAAASDDEAVNVLLNSLKDDKTNTNSEIEKQNIKERIEEVEKQKKIVEEKYKELITRMKEQDKQNLEKLKQQQDDERKKFEEKWSTPEAVIPYSKPSSKLLQLKRMQKAMALNHEFAKAKAFKQQAEEMQKEEAAVGSKQAAEVMKTQYKTLLEQQQRQLECFNEKCERKIRVQESLRDAELASLENARKQLSQRPTNRMKKPRVTIPDVTSRDMRATTPSGLVSTRTRSQYATFKKQPELSKLDVKPLDVPAIIRPLTANSPRKSSRTMI</sequence>
<feature type="compositionally biased region" description="Low complexity" evidence="2">
    <location>
        <begin position="145"/>
        <end position="160"/>
    </location>
</feature>
<feature type="compositionally biased region" description="Polar residues" evidence="2">
    <location>
        <begin position="134"/>
        <end position="144"/>
    </location>
</feature>
<feature type="compositionally biased region" description="Basic and acidic residues" evidence="2">
    <location>
        <begin position="124"/>
        <end position="133"/>
    </location>
</feature>
<evidence type="ECO:0000256" key="2">
    <source>
        <dbReference type="SAM" id="MobiDB-lite"/>
    </source>
</evidence>
<dbReference type="EMBL" id="DS113208">
    <property type="protein sequence ID" value="EAY19452.1"/>
    <property type="molecule type" value="Genomic_DNA"/>
</dbReference>
<dbReference type="AlphaFoldDB" id="A2DJQ2"/>
<evidence type="ECO:0000313" key="3">
    <source>
        <dbReference type="EMBL" id="EAY19452.1"/>
    </source>
</evidence>
<protein>
    <submittedName>
        <fullName evidence="3">Uncharacterized protein</fullName>
    </submittedName>
</protein>
<keyword evidence="4" id="KW-1185">Reference proteome</keyword>
<dbReference type="RefSeq" id="XP_001580438.1">
    <property type="nucleotide sequence ID" value="XM_001580388.1"/>
</dbReference>
<feature type="compositionally biased region" description="Basic and acidic residues" evidence="2">
    <location>
        <begin position="396"/>
        <end position="414"/>
    </location>
</feature>
<feature type="compositionally biased region" description="Basic and acidic residues" evidence="2">
    <location>
        <begin position="431"/>
        <end position="462"/>
    </location>
</feature>
<dbReference type="OrthoDB" id="10679229at2759"/>
<feature type="coiled-coil region" evidence="1">
    <location>
        <begin position="671"/>
        <end position="732"/>
    </location>
</feature>
<dbReference type="Proteomes" id="UP000001542">
    <property type="component" value="Unassembled WGS sequence"/>
</dbReference>
<feature type="compositionally biased region" description="Basic and acidic residues" evidence="2">
    <location>
        <begin position="322"/>
        <end position="331"/>
    </location>
</feature>
<name>A2DJQ2_TRIV3</name>
<gene>
    <name evidence="3" type="ORF">TVAG_101700</name>
</gene>
<feature type="compositionally biased region" description="Basic and acidic residues" evidence="2">
    <location>
        <begin position="86"/>
        <end position="98"/>
    </location>
</feature>
<feature type="compositionally biased region" description="Basic and acidic residues" evidence="2">
    <location>
        <begin position="15"/>
        <end position="30"/>
    </location>
</feature>
<dbReference type="KEGG" id="tva:5464978"/>
<accession>A2DJQ2</accession>
<feature type="region of interest" description="Disordered" evidence="2">
    <location>
        <begin position="621"/>
        <end position="642"/>
    </location>
</feature>
<feature type="region of interest" description="Disordered" evidence="2">
    <location>
        <begin position="1"/>
        <end position="305"/>
    </location>
</feature>
<feature type="region of interest" description="Disordered" evidence="2">
    <location>
        <begin position="322"/>
        <end position="503"/>
    </location>
</feature>
<dbReference type="VEuPathDB" id="TrichDB:TVAGG3_1035130"/>
<dbReference type="OMA" id="AREFSQP"/>
<dbReference type="SMR" id="A2DJQ2"/>
<evidence type="ECO:0000313" key="4">
    <source>
        <dbReference type="Proteomes" id="UP000001542"/>
    </source>
</evidence>
<dbReference type="PANTHER" id="PTHR47026:SF2">
    <property type="entry name" value="FLAGELLAR ASSOCIATED PROTEIN"/>
    <property type="match status" value="1"/>
</dbReference>
<feature type="compositionally biased region" description="Acidic residues" evidence="2">
    <location>
        <begin position="479"/>
        <end position="494"/>
    </location>
</feature>
<feature type="compositionally biased region" description="Basic and acidic residues" evidence="2">
    <location>
        <begin position="162"/>
        <end position="208"/>
    </location>
</feature>
<reference evidence="3" key="2">
    <citation type="journal article" date="2007" name="Science">
        <title>Draft genome sequence of the sexually transmitted pathogen Trichomonas vaginalis.</title>
        <authorList>
            <person name="Carlton J.M."/>
            <person name="Hirt R.P."/>
            <person name="Silva J.C."/>
            <person name="Delcher A.L."/>
            <person name="Schatz M."/>
            <person name="Zhao Q."/>
            <person name="Wortman J.R."/>
            <person name="Bidwell S.L."/>
            <person name="Alsmark U.C.M."/>
            <person name="Besteiro S."/>
            <person name="Sicheritz-Ponten T."/>
            <person name="Noel C.J."/>
            <person name="Dacks J.B."/>
            <person name="Foster P.G."/>
            <person name="Simillion C."/>
            <person name="Van de Peer Y."/>
            <person name="Miranda-Saavedra D."/>
            <person name="Barton G.J."/>
            <person name="Westrop G.D."/>
            <person name="Mueller S."/>
            <person name="Dessi D."/>
            <person name="Fiori P.L."/>
            <person name="Ren Q."/>
            <person name="Paulsen I."/>
            <person name="Zhang H."/>
            <person name="Bastida-Corcuera F.D."/>
            <person name="Simoes-Barbosa A."/>
            <person name="Brown M.T."/>
            <person name="Hayes R.D."/>
            <person name="Mukherjee M."/>
            <person name="Okumura C.Y."/>
            <person name="Schneider R."/>
            <person name="Smith A.J."/>
            <person name="Vanacova S."/>
            <person name="Villalvazo M."/>
            <person name="Haas B.J."/>
            <person name="Pertea M."/>
            <person name="Feldblyum T.V."/>
            <person name="Utterback T.R."/>
            <person name="Shu C.L."/>
            <person name="Osoegawa K."/>
            <person name="de Jong P.J."/>
            <person name="Hrdy I."/>
            <person name="Horvathova L."/>
            <person name="Zubacova Z."/>
            <person name="Dolezal P."/>
            <person name="Malik S.B."/>
            <person name="Logsdon J.M. Jr."/>
            <person name="Henze K."/>
            <person name="Gupta A."/>
            <person name="Wang C.C."/>
            <person name="Dunne R.L."/>
            <person name="Upcroft J.A."/>
            <person name="Upcroft P."/>
            <person name="White O."/>
            <person name="Salzberg S.L."/>
            <person name="Tang P."/>
            <person name="Chiu C.-H."/>
            <person name="Lee Y.-S."/>
            <person name="Embley T.M."/>
            <person name="Coombs G.H."/>
            <person name="Mottram J.C."/>
            <person name="Tachezy J."/>
            <person name="Fraser-Liggett C.M."/>
            <person name="Johnson P.J."/>
        </authorList>
    </citation>
    <scope>NUCLEOTIDE SEQUENCE [LARGE SCALE GENOMIC DNA]</scope>
    <source>
        <strain evidence="3">G3</strain>
    </source>
</reference>
<evidence type="ECO:0000256" key="1">
    <source>
        <dbReference type="SAM" id="Coils"/>
    </source>
</evidence>
<feature type="compositionally biased region" description="Basic and acidic residues" evidence="2">
    <location>
        <begin position="339"/>
        <end position="378"/>
    </location>
</feature>
<proteinExistence type="predicted"/>
<dbReference type="InParanoid" id="A2DJQ2"/>
<reference evidence="3" key="1">
    <citation type="submission" date="2006-10" db="EMBL/GenBank/DDBJ databases">
        <authorList>
            <person name="Amadeo P."/>
            <person name="Zhao Q."/>
            <person name="Wortman J."/>
            <person name="Fraser-Liggett C."/>
            <person name="Carlton J."/>
        </authorList>
    </citation>
    <scope>NUCLEOTIDE SEQUENCE</scope>
    <source>
        <strain evidence="3">G3</strain>
    </source>
</reference>
<feature type="compositionally biased region" description="Basic and acidic residues" evidence="2">
    <location>
        <begin position="252"/>
        <end position="262"/>
    </location>
</feature>